<evidence type="ECO:0000313" key="1">
    <source>
        <dbReference type="EMBL" id="PWJ55090.1"/>
    </source>
</evidence>
<evidence type="ECO:0000313" key="2">
    <source>
        <dbReference type="Proteomes" id="UP000245469"/>
    </source>
</evidence>
<proteinExistence type="predicted"/>
<organism evidence="1 2">
    <name type="scientific">Quadrisphaera granulorum</name>
    <dbReference type="NCBI Taxonomy" id="317664"/>
    <lineage>
        <taxon>Bacteria</taxon>
        <taxon>Bacillati</taxon>
        <taxon>Actinomycetota</taxon>
        <taxon>Actinomycetes</taxon>
        <taxon>Kineosporiales</taxon>
        <taxon>Kineosporiaceae</taxon>
        <taxon>Quadrisphaera</taxon>
    </lineage>
</organism>
<accession>A0A316ADP6</accession>
<gene>
    <name evidence="1" type="ORF">BXY45_10411</name>
</gene>
<comment type="caution">
    <text evidence="1">The sequence shown here is derived from an EMBL/GenBank/DDBJ whole genome shotgun (WGS) entry which is preliminary data.</text>
</comment>
<keyword evidence="2" id="KW-1185">Reference proteome</keyword>
<name>A0A316ADP6_9ACTN</name>
<sequence>MVTPLAKVTSLHDTVETWLTEDASPAGTADVDPLLTDLTVASLGPLTAFLVSTDRWTGTQQDLDDVHSLLDCLSPTAMQARALAELTDLGVLREGTTPGSLAVTPGLEKVLAGPALNLLEEITFDEVDDEV</sequence>
<dbReference type="AlphaFoldDB" id="A0A316ADP6"/>
<dbReference type="Proteomes" id="UP000245469">
    <property type="component" value="Unassembled WGS sequence"/>
</dbReference>
<dbReference type="RefSeq" id="WP_109773180.1">
    <property type="nucleotide sequence ID" value="NZ_QGDQ01000004.1"/>
</dbReference>
<reference evidence="1 2" key="1">
    <citation type="submission" date="2018-03" db="EMBL/GenBank/DDBJ databases">
        <title>Genomic Encyclopedia of Archaeal and Bacterial Type Strains, Phase II (KMG-II): from individual species to whole genera.</title>
        <authorList>
            <person name="Goeker M."/>
        </authorList>
    </citation>
    <scope>NUCLEOTIDE SEQUENCE [LARGE SCALE GENOMIC DNA]</scope>
    <source>
        <strain evidence="1 2">DSM 44889</strain>
    </source>
</reference>
<protein>
    <submittedName>
        <fullName evidence="1">Uncharacterized protein</fullName>
    </submittedName>
</protein>
<dbReference type="OrthoDB" id="9816539at2"/>
<dbReference type="EMBL" id="QGDQ01000004">
    <property type="protein sequence ID" value="PWJ55090.1"/>
    <property type="molecule type" value="Genomic_DNA"/>
</dbReference>